<name>A0A0S2TFJ2_9GAMM</name>
<comment type="similarity">
    <text evidence="1 6">Belongs to the carbohydrate kinase PfkB family.</text>
</comment>
<dbReference type="InterPro" id="IPR002173">
    <property type="entry name" value="Carboh/pur_kinase_PfkB_CS"/>
</dbReference>
<proteinExistence type="inferred from homology"/>
<evidence type="ECO:0000256" key="2">
    <source>
        <dbReference type="ARBA" id="ARBA00022679"/>
    </source>
</evidence>
<accession>A0A0S2TFJ2</accession>
<dbReference type="CDD" id="cd01164">
    <property type="entry name" value="FruK_PfkB_like"/>
    <property type="match status" value="1"/>
</dbReference>
<dbReference type="KEGG" id="tee:Tel_12800"/>
<reference evidence="8" key="1">
    <citation type="submission" date="2015-10" db="EMBL/GenBank/DDBJ databases">
        <title>Description of Candidatus Tenderia electrophaga gen. nov, sp. nov., an Uncultivated Electroautotroph from a Biocathode Enrichment.</title>
        <authorList>
            <person name="Eddie B.J."/>
            <person name="Malanoski A.P."/>
            <person name="Wang Z."/>
            <person name="Hall R.J."/>
            <person name="Oh S.D."/>
            <person name="Heiner C."/>
            <person name="Lin B."/>
            <person name="Strycharz-Glaven S.M."/>
        </authorList>
    </citation>
    <scope>NUCLEOTIDE SEQUENCE [LARGE SCALE GENOMIC DNA]</scope>
    <source>
        <strain evidence="8">NRL1</strain>
    </source>
</reference>
<dbReference type="PANTHER" id="PTHR46566:SF2">
    <property type="entry name" value="ATP-DEPENDENT 6-PHOSPHOFRUCTOKINASE ISOZYME 2"/>
    <property type="match status" value="1"/>
</dbReference>
<evidence type="ECO:0000256" key="4">
    <source>
        <dbReference type="ARBA" id="ARBA00022777"/>
    </source>
</evidence>
<dbReference type="PANTHER" id="PTHR46566">
    <property type="entry name" value="1-PHOSPHOFRUCTOKINASE-RELATED"/>
    <property type="match status" value="1"/>
</dbReference>
<feature type="domain" description="Carbohydrate kinase PfkB" evidence="7">
    <location>
        <begin position="13"/>
        <end position="296"/>
    </location>
</feature>
<dbReference type="STRING" id="1748243.Tel_12800"/>
<dbReference type="AlphaFoldDB" id="A0A0S2TFJ2"/>
<dbReference type="InterPro" id="IPR029056">
    <property type="entry name" value="Ribokinase-like"/>
</dbReference>
<keyword evidence="2 6" id="KW-0808">Transferase</keyword>
<gene>
    <name evidence="8" type="ORF">Tel_12800</name>
</gene>
<evidence type="ECO:0000313" key="8">
    <source>
        <dbReference type="EMBL" id="ALP53943.1"/>
    </source>
</evidence>
<keyword evidence="9" id="KW-1185">Reference proteome</keyword>
<dbReference type="PROSITE" id="PS00583">
    <property type="entry name" value="PFKB_KINASES_1"/>
    <property type="match status" value="1"/>
</dbReference>
<evidence type="ECO:0000256" key="5">
    <source>
        <dbReference type="ARBA" id="ARBA00022840"/>
    </source>
</evidence>
<dbReference type="InterPro" id="IPR011611">
    <property type="entry name" value="PfkB_dom"/>
</dbReference>
<evidence type="ECO:0000313" key="9">
    <source>
        <dbReference type="Proteomes" id="UP000055136"/>
    </source>
</evidence>
<evidence type="ECO:0000256" key="3">
    <source>
        <dbReference type="ARBA" id="ARBA00022741"/>
    </source>
</evidence>
<evidence type="ECO:0000256" key="6">
    <source>
        <dbReference type="PIRNR" id="PIRNR000535"/>
    </source>
</evidence>
<keyword evidence="3" id="KW-0547">Nucleotide-binding</keyword>
<evidence type="ECO:0000256" key="1">
    <source>
        <dbReference type="ARBA" id="ARBA00010688"/>
    </source>
</evidence>
<dbReference type="Proteomes" id="UP000055136">
    <property type="component" value="Chromosome"/>
</dbReference>
<keyword evidence="5" id="KW-0067">ATP-binding</keyword>
<dbReference type="GO" id="GO:0005829">
    <property type="term" value="C:cytosol"/>
    <property type="evidence" value="ECO:0007669"/>
    <property type="project" value="TreeGrafter"/>
</dbReference>
<dbReference type="InterPro" id="IPR017583">
    <property type="entry name" value="Tagatose/fructose_Pkinase"/>
</dbReference>
<protein>
    <recommendedName>
        <fullName evidence="6">Phosphofructokinase</fullName>
    </recommendedName>
</protein>
<dbReference type="FunFam" id="3.40.1190.20:FF:000001">
    <property type="entry name" value="Phosphofructokinase"/>
    <property type="match status" value="1"/>
</dbReference>
<dbReference type="Pfam" id="PF00294">
    <property type="entry name" value="PfkB"/>
    <property type="match status" value="1"/>
</dbReference>
<sequence>MKPIATLTMNPAVDVIAEVEQLQPGKKLRSPSRTDHPGGGGINVARVIRRFGGEVRAVFPAGGEVGERLSHLLERENVQYHAVPVTAQPRQNFVVHVKQPDELYHFVMPGAPLSEAEAERCLKELLRLQPRPRYLVASGSLPPGVDETFYARVAHLAHRHDMRLILDTSGAPLRAALDEGIYLIKPNQREFADLAGEPLAEDETQRREQVAAMLAQGNMETLIVTLGEAGAILATPQQQIRVRPPAIKGVSPVGAGDSFVALLVLKLAQGNAMQEALGYAVAAAAGAVLTRGTELCRVQDVERIYEQMSHDDTAIQIHGNP</sequence>
<dbReference type="EMBL" id="CP013099">
    <property type="protein sequence ID" value="ALP53943.1"/>
    <property type="molecule type" value="Genomic_DNA"/>
</dbReference>
<dbReference type="GO" id="GO:0005524">
    <property type="term" value="F:ATP binding"/>
    <property type="evidence" value="ECO:0007669"/>
    <property type="project" value="UniProtKB-KW"/>
</dbReference>
<dbReference type="GO" id="GO:0003872">
    <property type="term" value="F:6-phosphofructokinase activity"/>
    <property type="evidence" value="ECO:0007669"/>
    <property type="project" value="TreeGrafter"/>
</dbReference>
<keyword evidence="4" id="KW-0418">Kinase</keyword>
<dbReference type="NCBIfam" id="TIGR03168">
    <property type="entry name" value="1-PFK"/>
    <property type="match status" value="1"/>
</dbReference>
<dbReference type="SUPFAM" id="SSF53613">
    <property type="entry name" value="Ribokinase-like"/>
    <property type="match status" value="1"/>
</dbReference>
<dbReference type="PIRSF" id="PIRSF000535">
    <property type="entry name" value="1PFK/6PFK/LacC"/>
    <property type="match status" value="1"/>
</dbReference>
<dbReference type="Gene3D" id="3.40.1190.20">
    <property type="match status" value="1"/>
</dbReference>
<organism evidence="8 9">
    <name type="scientific">Candidatus Tenderia electrophaga</name>
    <dbReference type="NCBI Taxonomy" id="1748243"/>
    <lineage>
        <taxon>Bacteria</taxon>
        <taxon>Pseudomonadati</taxon>
        <taxon>Pseudomonadota</taxon>
        <taxon>Gammaproteobacteria</taxon>
        <taxon>Candidatus Tenderiales</taxon>
        <taxon>Candidatus Tenderiaceae</taxon>
        <taxon>Candidatus Tenderia</taxon>
    </lineage>
</organism>
<evidence type="ECO:0000259" key="7">
    <source>
        <dbReference type="Pfam" id="PF00294"/>
    </source>
</evidence>